<evidence type="ECO:0000259" key="1">
    <source>
        <dbReference type="Pfam" id="PF00078"/>
    </source>
</evidence>
<dbReference type="InterPro" id="IPR026960">
    <property type="entry name" value="RVT-Znf"/>
</dbReference>
<dbReference type="Pfam" id="PF13966">
    <property type="entry name" value="zf-RVT"/>
    <property type="match status" value="1"/>
</dbReference>
<keyword evidence="3" id="KW-0548">Nucleotidyltransferase</keyword>
<dbReference type="GO" id="GO:0003964">
    <property type="term" value="F:RNA-directed DNA polymerase activity"/>
    <property type="evidence" value="ECO:0007669"/>
    <property type="project" value="UniProtKB-KW"/>
</dbReference>
<comment type="caution">
    <text evidence="3">The sequence shown here is derived from an EMBL/GenBank/DDBJ whole genome shotgun (WGS) entry which is preliminary data.</text>
</comment>
<dbReference type="AlphaFoldDB" id="A0A5B6X0U7"/>
<dbReference type="SUPFAM" id="SSF56672">
    <property type="entry name" value="DNA/RNA polymerases"/>
    <property type="match status" value="1"/>
</dbReference>
<keyword evidence="3" id="KW-0808">Transferase</keyword>
<feature type="domain" description="Reverse transcriptase zinc-binding" evidence="2">
    <location>
        <begin position="590"/>
        <end position="662"/>
    </location>
</feature>
<evidence type="ECO:0000313" key="4">
    <source>
        <dbReference type="Proteomes" id="UP000325315"/>
    </source>
</evidence>
<organism evidence="3 4">
    <name type="scientific">Gossypium australe</name>
    <dbReference type="NCBI Taxonomy" id="47621"/>
    <lineage>
        <taxon>Eukaryota</taxon>
        <taxon>Viridiplantae</taxon>
        <taxon>Streptophyta</taxon>
        <taxon>Embryophyta</taxon>
        <taxon>Tracheophyta</taxon>
        <taxon>Spermatophyta</taxon>
        <taxon>Magnoliopsida</taxon>
        <taxon>eudicotyledons</taxon>
        <taxon>Gunneridae</taxon>
        <taxon>Pentapetalae</taxon>
        <taxon>rosids</taxon>
        <taxon>malvids</taxon>
        <taxon>Malvales</taxon>
        <taxon>Malvaceae</taxon>
        <taxon>Malvoideae</taxon>
        <taxon>Gossypium</taxon>
    </lineage>
</organism>
<keyword evidence="4" id="KW-1185">Reference proteome</keyword>
<reference evidence="4" key="1">
    <citation type="journal article" date="2019" name="Plant Biotechnol. J.">
        <title>Genome sequencing of the Australian wild diploid species Gossypium australe highlights disease resistance and delayed gland morphogenesis.</title>
        <authorList>
            <person name="Cai Y."/>
            <person name="Cai X."/>
            <person name="Wang Q."/>
            <person name="Wang P."/>
            <person name="Zhang Y."/>
            <person name="Cai C."/>
            <person name="Xu Y."/>
            <person name="Wang K."/>
            <person name="Zhou Z."/>
            <person name="Wang C."/>
            <person name="Geng S."/>
            <person name="Li B."/>
            <person name="Dong Q."/>
            <person name="Hou Y."/>
            <person name="Wang H."/>
            <person name="Ai P."/>
            <person name="Liu Z."/>
            <person name="Yi F."/>
            <person name="Sun M."/>
            <person name="An G."/>
            <person name="Cheng J."/>
            <person name="Zhang Y."/>
            <person name="Shi Q."/>
            <person name="Xie Y."/>
            <person name="Shi X."/>
            <person name="Chang Y."/>
            <person name="Huang F."/>
            <person name="Chen Y."/>
            <person name="Hong S."/>
            <person name="Mi L."/>
            <person name="Sun Q."/>
            <person name="Zhang L."/>
            <person name="Zhou B."/>
            <person name="Peng R."/>
            <person name="Zhang X."/>
            <person name="Liu F."/>
        </authorList>
    </citation>
    <scope>NUCLEOTIDE SEQUENCE [LARGE SCALE GENOMIC DNA]</scope>
    <source>
        <strain evidence="4">cv. PA1801</strain>
    </source>
</reference>
<dbReference type="CDD" id="cd01650">
    <property type="entry name" value="RT_nLTR_like"/>
    <property type="match status" value="1"/>
</dbReference>
<keyword evidence="3" id="KW-0695">RNA-directed DNA polymerase</keyword>
<sequence length="761" mass="86297">MAGQRQVRSRIAELEDESGNRFSANEEMIKIASGYFEKLFFASKAGLDEHIFGLVEKRNRITASMNETLIKQFTEEDICNAVKSMPALKAPGVDDFVVFFYQRYWHIVGSDIAGYCLDILNGQKEFGDINKTRIVLILKIDNPKNMAHFRPISLCNVIYKIIAKVMVNRMSDILGDCINEAQGAFIPGRLISDNVLIAYEVLHSLKMKKSGRRGNFALKLDMSKTYDRVEWDFLAGMMKSLGFHDDWIVLVMRCVCSVSYSISLNGMCSDWFSPSRGLRQRDPLSPYLFFICAEGFSTLLEDAKQRGPMRGATVGRERVSINHLFFADNCILFGDATSEGVRTVRDIIVKVKEDITRVLGVRVASSPKKYLGLPMMVGRRKPWAFANFKDRFRKRVDGWSLRYLSMGGKEVFIKSILQAMPLYEMQCFLFPKKLCSQLENIMNRFWWANNKTKSGIHWSCWDALCLPKFDGGLGFKNLVLFNKALLAKQVWHILTQPQCLLARLVLTLLLPSVASVTLEILSKKACCGKLARVTVSISGMILDTAIRILSIPISRGSSEDTLVWKFEGSGVYSVRSGYRPLATSLVRTSVYNSSNEDFKDFYKGLWGLNVPSKTKIHVWRLFNNLIPHSCNLVKRKLAVDSACPLCKGDLENLNHLLWSSGILRQFMLNTLYRTIGRPPEDGVVKINFDASFQSNDRIATTAVIARNSTGIILGAETYLFENFADPFVAEARRARGRYSLRNPWVSAVWLWREMFSLSLRA</sequence>
<dbReference type="Pfam" id="PF00078">
    <property type="entry name" value="RVT_1"/>
    <property type="match status" value="1"/>
</dbReference>
<protein>
    <submittedName>
        <fullName evidence="3">Reverse transcriptase</fullName>
    </submittedName>
</protein>
<dbReference type="EMBL" id="SMMG02000001">
    <property type="protein sequence ID" value="KAA3486702.1"/>
    <property type="molecule type" value="Genomic_DNA"/>
</dbReference>
<evidence type="ECO:0000259" key="2">
    <source>
        <dbReference type="Pfam" id="PF13966"/>
    </source>
</evidence>
<dbReference type="PANTHER" id="PTHR33116:SF86">
    <property type="entry name" value="REVERSE TRANSCRIPTASE DOMAIN-CONTAINING PROTEIN"/>
    <property type="match status" value="1"/>
</dbReference>
<feature type="domain" description="Reverse transcriptase" evidence="1">
    <location>
        <begin position="143"/>
        <end position="353"/>
    </location>
</feature>
<accession>A0A5B6X0U7</accession>
<evidence type="ECO:0000313" key="3">
    <source>
        <dbReference type="EMBL" id="KAA3486702.1"/>
    </source>
</evidence>
<name>A0A5B6X0U7_9ROSI</name>
<proteinExistence type="predicted"/>
<dbReference type="PANTHER" id="PTHR33116">
    <property type="entry name" value="REVERSE TRANSCRIPTASE ZINC-BINDING DOMAIN-CONTAINING PROTEIN-RELATED-RELATED"/>
    <property type="match status" value="1"/>
</dbReference>
<dbReference type="Proteomes" id="UP000325315">
    <property type="component" value="Unassembled WGS sequence"/>
</dbReference>
<dbReference type="InterPro" id="IPR043502">
    <property type="entry name" value="DNA/RNA_pol_sf"/>
</dbReference>
<gene>
    <name evidence="3" type="ORF">EPI10_030582</name>
</gene>
<dbReference type="InterPro" id="IPR000477">
    <property type="entry name" value="RT_dom"/>
</dbReference>